<proteinExistence type="predicted"/>
<feature type="chain" id="PRO_5045810707" evidence="1">
    <location>
        <begin position="21"/>
        <end position="196"/>
    </location>
</feature>
<sequence>MPRQLAVLSLAAVFVLTACTHEETPPPAPAPEDITAARAAADALGAQLKARLLSAIETGGPVAAIDVCKLEAPEIAAGLSGETGLRVGRTALRWRNPANAPDDYERTAMETFLAEIDAGADPAALELAEIVTGAQGRQLRYMKPIMTGGPCVLCHGTDISNEVKAAILERYPDDQATGFAPGDFRGAFTITKDLEK</sequence>
<dbReference type="EMBL" id="JBHPON010000001">
    <property type="protein sequence ID" value="MFC6035540.1"/>
    <property type="molecule type" value="Genomic_DNA"/>
</dbReference>
<evidence type="ECO:0000259" key="2">
    <source>
        <dbReference type="Pfam" id="PF11845"/>
    </source>
</evidence>
<evidence type="ECO:0000313" key="4">
    <source>
        <dbReference type="Proteomes" id="UP001596116"/>
    </source>
</evidence>
<name>A0ABW1KU09_9PROT</name>
<dbReference type="Proteomes" id="UP001596116">
    <property type="component" value="Unassembled WGS sequence"/>
</dbReference>
<comment type="caution">
    <text evidence="3">The sequence shown here is derived from an EMBL/GenBank/DDBJ whole genome shotgun (WGS) entry which is preliminary data.</text>
</comment>
<dbReference type="RefSeq" id="WP_379879103.1">
    <property type="nucleotide sequence ID" value="NZ_JBHPON010000001.1"/>
</dbReference>
<dbReference type="Pfam" id="PF11845">
    <property type="entry name" value="Tll0287-like"/>
    <property type="match status" value="1"/>
</dbReference>
<organism evidence="3 4">
    <name type="scientific">Hyphococcus aureus</name>
    <dbReference type="NCBI Taxonomy" id="2666033"/>
    <lineage>
        <taxon>Bacteria</taxon>
        <taxon>Pseudomonadati</taxon>
        <taxon>Pseudomonadota</taxon>
        <taxon>Alphaproteobacteria</taxon>
        <taxon>Parvularculales</taxon>
        <taxon>Parvularculaceae</taxon>
        <taxon>Hyphococcus</taxon>
    </lineage>
</organism>
<gene>
    <name evidence="3" type="ORF">ACFMB1_08305</name>
</gene>
<protein>
    <submittedName>
        <fullName evidence="3">DUF3365 domain-containing protein</fullName>
    </submittedName>
</protein>
<keyword evidence="1" id="KW-0732">Signal</keyword>
<feature type="domain" description="Tll0287-like" evidence="2">
    <location>
        <begin position="56"/>
        <end position="191"/>
    </location>
</feature>
<feature type="signal peptide" evidence="1">
    <location>
        <begin position="1"/>
        <end position="20"/>
    </location>
</feature>
<evidence type="ECO:0000313" key="3">
    <source>
        <dbReference type="EMBL" id="MFC6035540.1"/>
    </source>
</evidence>
<evidence type="ECO:0000256" key="1">
    <source>
        <dbReference type="SAM" id="SignalP"/>
    </source>
</evidence>
<dbReference type="InterPro" id="IPR021796">
    <property type="entry name" value="Tll0287-like_dom"/>
</dbReference>
<accession>A0ABW1KU09</accession>
<keyword evidence="4" id="KW-1185">Reference proteome</keyword>
<dbReference type="PROSITE" id="PS51257">
    <property type="entry name" value="PROKAR_LIPOPROTEIN"/>
    <property type="match status" value="1"/>
</dbReference>
<reference evidence="3 4" key="1">
    <citation type="submission" date="2024-09" db="EMBL/GenBank/DDBJ databases">
        <authorList>
            <person name="Zhang Z.-H."/>
        </authorList>
    </citation>
    <scope>NUCLEOTIDE SEQUENCE [LARGE SCALE GENOMIC DNA]</scope>
    <source>
        <strain evidence="3 4">HHTR114</strain>
    </source>
</reference>